<protein>
    <recommendedName>
        <fullName evidence="5">Glycosyltransferase 2-like domain-containing protein</fullName>
    </recommendedName>
</protein>
<dbReference type="Gene3D" id="3.90.550.10">
    <property type="entry name" value="Spore Coat Polysaccharide Biosynthesis Protein SpsA, Chain A"/>
    <property type="match status" value="1"/>
</dbReference>
<organism evidence="4">
    <name type="scientific">bioreactor metagenome</name>
    <dbReference type="NCBI Taxonomy" id="1076179"/>
    <lineage>
        <taxon>unclassified sequences</taxon>
        <taxon>metagenomes</taxon>
        <taxon>ecological metagenomes</taxon>
    </lineage>
</organism>
<comment type="caution">
    <text evidence="4">The sequence shown here is derived from an EMBL/GenBank/DDBJ whole genome shotgun (WGS) entry which is preliminary data.</text>
</comment>
<dbReference type="GO" id="GO:0016757">
    <property type="term" value="F:glycosyltransferase activity"/>
    <property type="evidence" value="ECO:0007669"/>
    <property type="project" value="UniProtKB-KW"/>
</dbReference>
<dbReference type="PANTHER" id="PTHR43179">
    <property type="entry name" value="RHAMNOSYLTRANSFERASE WBBL"/>
    <property type="match status" value="1"/>
</dbReference>
<dbReference type="PANTHER" id="PTHR43179:SF12">
    <property type="entry name" value="GALACTOFURANOSYLTRANSFERASE GLFT2"/>
    <property type="match status" value="1"/>
</dbReference>
<comment type="similarity">
    <text evidence="1">Belongs to the glycosyltransferase 2 family.</text>
</comment>
<keyword evidence="2" id="KW-0328">Glycosyltransferase</keyword>
<keyword evidence="3" id="KW-0808">Transferase</keyword>
<evidence type="ECO:0008006" key="5">
    <source>
        <dbReference type="Google" id="ProtNLM"/>
    </source>
</evidence>
<dbReference type="InterPro" id="IPR029044">
    <property type="entry name" value="Nucleotide-diphossugar_trans"/>
</dbReference>
<gene>
    <name evidence="4" type="ORF">SDC9_156731</name>
</gene>
<evidence type="ECO:0000313" key="4">
    <source>
        <dbReference type="EMBL" id="MPN09441.1"/>
    </source>
</evidence>
<dbReference type="EMBL" id="VSSQ01055547">
    <property type="protein sequence ID" value="MPN09441.1"/>
    <property type="molecule type" value="Genomic_DNA"/>
</dbReference>
<dbReference type="AlphaFoldDB" id="A0A645F594"/>
<reference evidence="4" key="1">
    <citation type="submission" date="2019-08" db="EMBL/GenBank/DDBJ databases">
        <authorList>
            <person name="Kucharzyk K."/>
            <person name="Murdoch R.W."/>
            <person name="Higgins S."/>
            <person name="Loffler F."/>
        </authorList>
    </citation>
    <scope>NUCLEOTIDE SEQUENCE</scope>
</reference>
<evidence type="ECO:0000256" key="2">
    <source>
        <dbReference type="ARBA" id="ARBA00022676"/>
    </source>
</evidence>
<name>A0A645F594_9ZZZZ</name>
<sequence>MLLNNDVLVDPNFLQNLFSQMTNYDLVGPKIYFAPGFEYHHDRYLKKEQGKVIWSVGGNIDWNNIYGSNLGIDEVDHGQFDYQNDQIDFISGCCLMAKREVFKKLKGLDNRYFMYFEDVDFCHRAKLEGFSMAYIPNSIIWHINSGSTKGPGDLQNYFITRNRLYFAFKFAKPRTKFAIFRESIKFLFSQSHWQRQAVFDFYLKKLNKGSWK</sequence>
<dbReference type="SUPFAM" id="SSF53448">
    <property type="entry name" value="Nucleotide-diphospho-sugar transferases"/>
    <property type="match status" value="1"/>
</dbReference>
<evidence type="ECO:0000256" key="1">
    <source>
        <dbReference type="ARBA" id="ARBA00006739"/>
    </source>
</evidence>
<evidence type="ECO:0000256" key="3">
    <source>
        <dbReference type="ARBA" id="ARBA00022679"/>
    </source>
</evidence>
<dbReference type="Pfam" id="PF13641">
    <property type="entry name" value="Glyco_tranf_2_3"/>
    <property type="match status" value="1"/>
</dbReference>
<accession>A0A645F594</accession>
<proteinExistence type="inferred from homology"/>